<dbReference type="InterPro" id="IPR018497">
    <property type="entry name" value="Peptidase_M13_C"/>
</dbReference>
<keyword evidence="5" id="KW-0378">Hydrolase</keyword>
<dbReference type="GO" id="GO:0046872">
    <property type="term" value="F:metal ion binding"/>
    <property type="evidence" value="ECO:0007669"/>
    <property type="project" value="UniProtKB-KW"/>
</dbReference>
<dbReference type="Pfam" id="PF01431">
    <property type="entry name" value="Peptidase_M13"/>
    <property type="match status" value="1"/>
</dbReference>
<dbReference type="RefSeq" id="WP_110449057.1">
    <property type="nucleotide sequence ID" value="NZ_CP029479.1"/>
</dbReference>
<dbReference type="PRINTS" id="PR00786">
    <property type="entry name" value="NEPRILYSIN"/>
</dbReference>
<dbReference type="InterPro" id="IPR042089">
    <property type="entry name" value="Peptidase_M13_dom_2"/>
</dbReference>
<comment type="similarity">
    <text evidence="2">Belongs to the peptidase M13 family.</text>
</comment>
<dbReference type="CDD" id="cd08662">
    <property type="entry name" value="M13"/>
    <property type="match status" value="1"/>
</dbReference>
<keyword evidence="6" id="KW-0862">Zinc</keyword>
<comment type="cofactor">
    <cofactor evidence="1">
        <name>Zn(2+)</name>
        <dbReference type="ChEBI" id="CHEBI:29105"/>
    </cofactor>
</comment>
<evidence type="ECO:0000259" key="10">
    <source>
        <dbReference type="Pfam" id="PF05649"/>
    </source>
</evidence>
<evidence type="ECO:0000313" key="12">
    <source>
        <dbReference type="Proteomes" id="UP000247763"/>
    </source>
</evidence>
<feature type="domain" description="Peptidase M13 C-terminal" evidence="9">
    <location>
        <begin position="471"/>
        <end position="671"/>
    </location>
</feature>
<evidence type="ECO:0000313" key="11">
    <source>
        <dbReference type="EMBL" id="AWM76488.1"/>
    </source>
</evidence>
<dbReference type="PANTHER" id="PTHR11733">
    <property type="entry name" value="ZINC METALLOPROTEASE FAMILY M13 NEPRILYSIN-RELATED"/>
    <property type="match status" value="1"/>
</dbReference>
<keyword evidence="4" id="KW-0479">Metal-binding</keyword>
<dbReference type="GO" id="GO:0016485">
    <property type="term" value="P:protein processing"/>
    <property type="evidence" value="ECO:0007669"/>
    <property type="project" value="TreeGrafter"/>
</dbReference>
<keyword evidence="7" id="KW-0482">Metalloprotease</keyword>
<protein>
    <submittedName>
        <fullName evidence="11">Peptidase M13</fullName>
    </submittedName>
</protein>
<dbReference type="InterPro" id="IPR000718">
    <property type="entry name" value="Peptidase_M13"/>
</dbReference>
<accession>A0A2Z3HYA2</accession>
<evidence type="ECO:0000256" key="6">
    <source>
        <dbReference type="ARBA" id="ARBA00022833"/>
    </source>
</evidence>
<dbReference type="OrthoDB" id="9775677at2"/>
<feature type="domain" description="Peptidase M13 N-terminal" evidence="10">
    <location>
        <begin position="47"/>
        <end position="419"/>
    </location>
</feature>
<evidence type="ECO:0000256" key="7">
    <source>
        <dbReference type="ARBA" id="ARBA00023049"/>
    </source>
</evidence>
<dbReference type="Proteomes" id="UP000247763">
    <property type="component" value="Chromosome"/>
</dbReference>
<keyword evidence="12" id="KW-1185">Reference proteome</keyword>
<keyword evidence="3" id="KW-0645">Protease</keyword>
<dbReference type="InterPro" id="IPR024079">
    <property type="entry name" value="MetalloPept_cat_dom_sf"/>
</dbReference>
<dbReference type="PANTHER" id="PTHR11733:SF167">
    <property type="entry name" value="FI17812P1-RELATED"/>
    <property type="match status" value="1"/>
</dbReference>
<dbReference type="Gene3D" id="1.10.1380.10">
    <property type="entry name" value="Neutral endopeptidase , domain2"/>
    <property type="match status" value="1"/>
</dbReference>
<evidence type="ECO:0000256" key="8">
    <source>
        <dbReference type="SAM" id="SignalP"/>
    </source>
</evidence>
<feature type="chain" id="PRO_5016347158" evidence="8">
    <location>
        <begin position="22"/>
        <end position="675"/>
    </location>
</feature>
<dbReference type="SUPFAM" id="SSF55486">
    <property type="entry name" value="Metalloproteases ('zincins'), catalytic domain"/>
    <property type="match status" value="1"/>
</dbReference>
<dbReference type="InterPro" id="IPR008753">
    <property type="entry name" value="Peptidase_M13_N"/>
</dbReference>
<feature type="signal peptide" evidence="8">
    <location>
        <begin position="1"/>
        <end position="21"/>
    </location>
</feature>
<evidence type="ECO:0000256" key="4">
    <source>
        <dbReference type="ARBA" id="ARBA00022723"/>
    </source>
</evidence>
<name>A0A2Z3HYA2_9CAUL</name>
<evidence type="ECO:0000256" key="5">
    <source>
        <dbReference type="ARBA" id="ARBA00022801"/>
    </source>
</evidence>
<dbReference type="GO" id="GO:0004222">
    <property type="term" value="F:metalloendopeptidase activity"/>
    <property type="evidence" value="ECO:0007669"/>
    <property type="project" value="InterPro"/>
</dbReference>
<organism evidence="11 12">
    <name type="scientific">Phenylobacterium parvum</name>
    <dbReference type="NCBI Taxonomy" id="2201350"/>
    <lineage>
        <taxon>Bacteria</taxon>
        <taxon>Pseudomonadati</taxon>
        <taxon>Pseudomonadota</taxon>
        <taxon>Alphaproteobacteria</taxon>
        <taxon>Caulobacterales</taxon>
        <taxon>Caulobacteraceae</taxon>
        <taxon>Phenylobacterium</taxon>
    </lineage>
</organism>
<dbReference type="KEGG" id="phb:HYN04_01135"/>
<dbReference type="GO" id="GO:0005886">
    <property type="term" value="C:plasma membrane"/>
    <property type="evidence" value="ECO:0007669"/>
    <property type="project" value="TreeGrafter"/>
</dbReference>
<keyword evidence="8" id="KW-0732">Signal</keyword>
<dbReference type="Gene3D" id="3.40.390.10">
    <property type="entry name" value="Collagenase (Catalytic Domain)"/>
    <property type="match status" value="1"/>
</dbReference>
<dbReference type="Pfam" id="PF05649">
    <property type="entry name" value="Peptidase_M13_N"/>
    <property type="match status" value="1"/>
</dbReference>
<gene>
    <name evidence="11" type="ORF">HYN04_01135</name>
</gene>
<dbReference type="EMBL" id="CP029479">
    <property type="protein sequence ID" value="AWM76488.1"/>
    <property type="molecule type" value="Genomic_DNA"/>
</dbReference>
<proteinExistence type="inferred from homology"/>
<reference evidence="12" key="1">
    <citation type="submission" date="2018-05" db="EMBL/GenBank/DDBJ databases">
        <title>Genome sequencing of Phenylobacterium sp. HYN0004.</title>
        <authorList>
            <person name="Yi H."/>
            <person name="Baek C."/>
        </authorList>
    </citation>
    <scope>NUCLEOTIDE SEQUENCE [LARGE SCALE GENOMIC DNA]</scope>
    <source>
        <strain evidence="12">HYN0004</strain>
    </source>
</reference>
<dbReference type="PROSITE" id="PS51885">
    <property type="entry name" value="NEPRILYSIN"/>
    <property type="match status" value="1"/>
</dbReference>
<sequence>MIVARPLLAALAASVALPAFAADLPAPRMGTWGFDMTGRDAATPAGKDFFLHANGTYLDKLEIPADRSSFGAFDALRELSVNRMHAVLEAAAADPAPTADRQRLATLYRNFMDEGRIAALGAQPIAPALKEIRGLRNHRDAARLMGRSAQGFGASVFSVFVSDDARDPQAYAVYVSQSGLNLPDRDYYLEARFERQRKEYRAYAERMLTLAGWPEPGKAADAILAFETRIAQASWTSAQRRDRDKTYNPATPAQLARSASGFAWADYLAGAGLSGAKRVILREQGAIPEIAKIYAETPLDTLKAYMALSLVDEAAPYLSPAFDQANFEFRGKVLTGQPQQQPRWKRAVTLVDDQLGEALGRDYVAAYFPPESKALMEGLVADIKTAMRGRIETLSWMGPETRAKALEKLSKFSVMIGYPEAWRDYAGLEMKPGDLFGDVSRARAWDWNRRVARLNRPVDRKEWGMTPATVNAYYSSTRNVIVFPAAILQPPFFDPAGDMAINYGAIGGVIGHEITHGFDDQGRKSDGDGRLSDWWTPQDAERFKAEASKLGAQYAAFEALPGGFIKPDLTMGENIADLGGVLLALDAYKASLKGAPAPVIEGLTGEQRVFYGWAQVWRSKVREDRARQLLSTDPHSPPRARVNVPVRNVDAFYQAFGVKPGDGMHLPPEKRARIW</sequence>
<dbReference type="AlphaFoldDB" id="A0A2Z3HYA2"/>
<evidence type="ECO:0000256" key="3">
    <source>
        <dbReference type="ARBA" id="ARBA00022670"/>
    </source>
</evidence>
<evidence type="ECO:0000256" key="1">
    <source>
        <dbReference type="ARBA" id="ARBA00001947"/>
    </source>
</evidence>
<evidence type="ECO:0000259" key="9">
    <source>
        <dbReference type="Pfam" id="PF01431"/>
    </source>
</evidence>
<evidence type="ECO:0000256" key="2">
    <source>
        <dbReference type="ARBA" id="ARBA00007357"/>
    </source>
</evidence>